<sequence>MGPMALRIGIVGYGGAGRQIHARLARAAGMTVTAVVARDPGRRVQAAGDWPGARLFHDLPAMLTEPGLYDLVVVASPSGLHAEHAAAVSRAGTPFVLDKPIGTTAAEARRVVSTAASAGTPFTVFHNRRWDTEQLTLEALLRRGELGTVHTFERRWERWRPTPQQRWKENDVVGGGLLLDLGPHLVDSATRLFGPVVAVYAETRSLSTPTEDDVFLVLHHAVPGADPAAGQDRVTGADVLFGAEPPAKGVVSRLWAGSLVGAPGPRTRVLGDRGAYLVHSFEGDASPYDVLDADQPEGTHGWLVRGRERTPVPQPPGGHEDFYTAVADWLAGEAEVPVDPADAVRTAEVLDAARLSAREGRLVEV</sequence>
<comment type="similarity">
    <text evidence="1">Belongs to the Gfo/Idh/MocA family.</text>
</comment>
<gene>
    <name evidence="5" type="ORF">GCM10010102_35730</name>
</gene>
<dbReference type="InterPro" id="IPR000683">
    <property type="entry name" value="Gfo/Idh/MocA-like_OxRdtase_N"/>
</dbReference>
<comment type="caution">
    <text evidence="5">The sequence shown here is derived from an EMBL/GenBank/DDBJ whole genome shotgun (WGS) entry which is preliminary data.</text>
</comment>
<evidence type="ECO:0000259" key="3">
    <source>
        <dbReference type="Pfam" id="PF01408"/>
    </source>
</evidence>
<evidence type="ECO:0000259" key="4">
    <source>
        <dbReference type="Pfam" id="PF02894"/>
    </source>
</evidence>
<dbReference type="EMBL" id="BMPT01000017">
    <property type="protein sequence ID" value="GGM37112.1"/>
    <property type="molecule type" value="Genomic_DNA"/>
</dbReference>
<organism evidence="5 6">
    <name type="scientific">Promicromonospora citrea</name>
    <dbReference type="NCBI Taxonomy" id="43677"/>
    <lineage>
        <taxon>Bacteria</taxon>
        <taxon>Bacillati</taxon>
        <taxon>Actinomycetota</taxon>
        <taxon>Actinomycetes</taxon>
        <taxon>Micrococcales</taxon>
        <taxon>Promicromonosporaceae</taxon>
        <taxon>Promicromonospora</taxon>
    </lineage>
</organism>
<dbReference type="InterPro" id="IPR051317">
    <property type="entry name" value="Gfo/Idh/MocA_oxidoreduct"/>
</dbReference>
<dbReference type="AlphaFoldDB" id="A0A8H9GM94"/>
<evidence type="ECO:0000313" key="6">
    <source>
        <dbReference type="Proteomes" id="UP000655589"/>
    </source>
</evidence>
<proteinExistence type="inferred from homology"/>
<keyword evidence="2" id="KW-0560">Oxidoreductase</keyword>
<dbReference type="PANTHER" id="PTHR43708:SF5">
    <property type="entry name" value="CONSERVED EXPRESSED OXIDOREDUCTASE (EUROFUNG)-RELATED"/>
    <property type="match status" value="1"/>
</dbReference>
<dbReference type="PANTHER" id="PTHR43708">
    <property type="entry name" value="CONSERVED EXPRESSED OXIDOREDUCTASE (EUROFUNG)"/>
    <property type="match status" value="1"/>
</dbReference>
<dbReference type="InterPro" id="IPR036291">
    <property type="entry name" value="NAD(P)-bd_dom_sf"/>
</dbReference>
<dbReference type="Pfam" id="PF01408">
    <property type="entry name" value="GFO_IDH_MocA"/>
    <property type="match status" value="1"/>
</dbReference>
<reference evidence="5" key="2">
    <citation type="submission" date="2020-09" db="EMBL/GenBank/DDBJ databases">
        <authorList>
            <person name="Sun Q."/>
            <person name="Ohkuma M."/>
        </authorList>
    </citation>
    <scope>NUCLEOTIDE SEQUENCE</scope>
    <source>
        <strain evidence="5">JCM 3051</strain>
    </source>
</reference>
<dbReference type="SUPFAM" id="SSF55347">
    <property type="entry name" value="Glyceraldehyde-3-phosphate dehydrogenase-like, C-terminal domain"/>
    <property type="match status" value="1"/>
</dbReference>
<evidence type="ECO:0000256" key="2">
    <source>
        <dbReference type="ARBA" id="ARBA00023002"/>
    </source>
</evidence>
<evidence type="ECO:0000256" key="1">
    <source>
        <dbReference type="ARBA" id="ARBA00010928"/>
    </source>
</evidence>
<dbReference type="Pfam" id="PF02894">
    <property type="entry name" value="GFO_IDH_MocA_C"/>
    <property type="match status" value="1"/>
</dbReference>
<dbReference type="Gene3D" id="3.30.360.10">
    <property type="entry name" value="Dihydrodipicolinate Reductase, domain 2"/>
    <property type="match status" value="1"/>
</dbReference>
<dbReference type="GO" id="GO:0000166">
    <property type="term" value="F:nucleotide binding"/>
    <property type="evidence" value="ECO:0007669"/>
    <property type="project" value="InterPro"/>
</dbReference>
<evidence type="ECO:0000313" key="5">
    <source>
        <dbReference type="EMBL" id="GGM37112.1"/>
    </source>
</evidence>
<keyword evidence="6" id="KW-1185">Reference proteome</keyword>
<protein>
    <submittedName>
        <fullName evidence="5">Oxidoreductase</fullName>
    </submittedName>
</protein>
<reference evidence="5" key="1">
    <citation type="journal article" date="2014" name="Int. J. Syst. Evol. Microbiol.">
        <title>Complete genome sequence of Corynebacterium casei LMG S-19264T (=DSM 44701T), isolated from a smear-ripened cheese.</title>
        <authorList>
            <consortium name="US DOE Joint Genome Institute (JGI-PGF)"/>
            <person name="Walter F."/>
            <person name="Albersmeier A."/>
            <person name="Kalinowski J."/>
            <person name="Ruckert C."/>
        </authorList>
    </citation>
    <scope>NUCLEOTIDE SEQUENCE</scope>
    <source>
        <strain evidence="5">JCM 3051</strain>
    </source>
</reference>
<dbReference type="Proteomes" id="UP000655589">
    <property type="component" value="Unassembled WGS sequence"/>
</dbReference>
<dbReference type="InterPro" id="IPR004104">
    <property type="entry name" value="Gfo/Idh/MocA-like_OxRdtase_C"/>
</dbReference>
<dbReference type="GO" id="GO:0016491">
    <property type="term" value="F:oxidoreductase activity"/>
    <property type="evidence" value="ECO:0007669"/>
    <property type="project" value="UniProtKB-KW"/>
</dbReference>
<dbReference type="Gene3D" id="3.40.50.720">
    <property type="entry name" value="NAD(P)-binding Rossmann-like Domain"/>
    <property type="match status" value="1"/>
</dbReference>
<feature type="domain" description="Gfo/Idh/MocA-like oxidoreductase C-terminal" evidence="4">
    <location>
        <begin position="140"/>
        <end position="365"/>
    </location>
</feature>
<name>A0A8H9GM94_9MICO</name>
<accession>A0A8H9GM94</accession>
<dbReference type="SUPFAM" id="SSF51735">
    <property type="entry name" value="NAD(P)-binding Rossmann-fold domains"/>
    <property type="match status" value="1"/>
</dbReference>
<feature type="domain" description="Gfo/Idh/MocA-like oxidoreductase N-terminal" evidence="3">
    <location>
        <begin position="6"/>
        <end position="126"/>
    </location>
</feature>